<comment type="caution">
    <text evidence="1">The sequence shown here is derived from an EMBL/GenBank/DDBJ whole genome shotgun (WGS) entry which is preliminary data.</text>
</comment>
<gene>
    <name evidence="1" type="ORF">GR212_13025</name>
</gene>
<sequence>MPTLLSIEALENDRQFVERRRMADDSPWGTARLMWDQRLRAIDDKIAEAKSRRSAYASVALIFDGLPVIGQGDIRLDFTTDALASYQKVIAASLASQGDQPVAAKGKIKGADKSKLFIRDIVRGSMGFILEELAASQTDMFDTPLKSAVEQATGLIAKLNDASSEEFGVVIETASPRLVGALQKFTKVLRDSGATTRIVGDENRVMLGLEDINRLSERFSDVEVTEEDVLHDGILLGILPDSHEFELQLPDNQGTLKGSVTDDLTFKYVTDQAFKEQLLLKPVKAQVKYTRTSRNGRLIKQQVSLENLELRAVTDLLT</sequence>
<proteinExistence type="predicted"/>
<dbReference type="EMBL" id="WUEY01000005">
    <property type="protein sequence ID" value="NEI70497.1"/>
    <property type="molecule type" value="Genomic_DNA"/>
</dbReference>
<reference evidence="1 2" key="1">
    <citation type="submission" date="2019-12" db="EMBL/GenBank/DDBJ databases">
        <title>Rhizobium genotypes associated with high levels of biological nitrogen fixation by grain legumes in a temperate-maritime cropping system.</title>
        <authorList>
            <person name="Maluk M."/>
            <person name="Francesc Ferrando Molina F."/>
            <person name="Lopez Del Egido L."/>
            <person name="Lafos M."/>
            <person name="Langarica-Fuentes A."/>
            <person name="Gebre Yohannes G."/>
            <person name="Young M.W."/>
            <person name="Martin P."/>
            <person name="Gantlett R."/>
            <person name="Kenicer G."/>
            <person name="Hawes C."/>
            <person name="Begg G.S."/>
            <person name="Quilliam R.S."/>
            <person name="Squire G.R."/>
            <person name="Poole P.S."/>
            <person name="Young P.W."/>
            <person name="Iannetta P.M."/>
            <person name="James E.K."/>
        </authorList>
    </citation>
    <scope>NUCLEOTIDE SEQUENCE [LARGE SCALE GENOMIC DNA]</scope>
    <source>
        <strain evidence="1 2">JHI1118</strain>
    </source>
</reference>
<dbReference type="AlphaFoldDB" id="A0A6L9U8Q6"/>
<evidence type="ECO:0000313" key="1">
    <source>
        <dbReference type="EMBL" id="NEI70497.1"/>
    </source>
</evidence>
<evidence type="ECO:0000313" key="2">
    <source>
        <dbReference type="Proteomes" id="UP000483035"/>
    </source>
</evidence>
<accession>A0A6L9U8Q6</accession>
<protein>
    <submittedName>
        <fullName evidence="1">Uncharacterized protein</fullName>
    </submittedName>
</protein>
<dbReference type="Proteomes" id="UP000483035">
    <property type="component" value="Unassembled WGS sequence"/>
</dbReference>
<name>A0A6L9U8Q6_9HYPH</name>
<organism evidence="1 2">
    <name type="scientific">Rhizobium lusitanum</name>
    <dbReference type="NCBI Taxonomy" id="293958"/>
    <lineage>
        <taxon>Bacteria</taxon>
        <taxon>Pseudomonadati</taxon>
        <taxon>Pseudomonadota</taxon>
        <taxon>Alphaproteobacteria</taxon>
        <taxon>Hyphomicrobiales</taxon>
        <taxon>Rhizobiaceae</taxon>
        <taxon>Rhizobium/Agrobacterium group</taxon>
        <taxon>Rhizobium</taxon>
    </lineage>
</organism>